<name>A0A0A9VW30_LYGHE</name>
<accession>A0A0A9VW30</accession>
<proteinExistence type="predicted"/>
<gene>
    <name evidence="1" type="ORF">CM83_105745</name>
</gene>
<reference evidence="1" key="1">
    <citation type="journal article" date="2014" name="PLoS ONE">
        <title>Transcriptome-Based Identification of ABC Transporters in the Western Tarnished Plant Bug Lygus hesperus.</title>
        <authorList>
            <person name="Hull J.J."/>
            <person name="Chaney K."/>
            <person name="Geib S.M."/>
            <person name="Fabrick J.A."/>
            <person name="Brent C.S."/>
            <person name="Walsh D."/>
            <person name="Lavine L.C."/>
        </authorList>
    </citation>
    <scope>NUCLEOTIDE SEQUENCE</scope>
</reference>
<feature type="non-terminal residue" evidence="1">
    <location>
        <position position="123"/>
    </location>
</feature>
<dbReference type="EMBL" id="GBHO01044193">
    <property type="protein sequence ID" value="JAF99410.1"/>
    <property type="molecule type" value="Transcribed_RNA"/>
</dbReference>
<dbReference type="GO" id="GO:0071897">
    <property type="term" value="P:DNA biosynthetic process"/>
    <property type="evidence" value="ECO:0007669"/>
    <property type="project" value="UniProtKB-ARBA"/>
</dbReference>
<dbReference type="Gene3D" id="3.10.10.10">
    <property type="entry name" value="HIV Type 1 Reverse Transcriptase, subunit A, domain 1"/>
    <property type="match status" value="1"/>
</dbReference>
<evidence type="ECO:0000313" key="1">
    <source>
        <dbReference type="EMBL" id="JAF99410.1"/>
    </source>
</evidence>
<reference evidence="1" key="2">
    <citation type="submission" date="2014-07" db="EMBL/GenBank/DDBJ databases">
        <authorList>
            <person name="Hull J."/>
        </authorList>
    </citation>
    <scope>NUCLEOTIDE SEQUENCE</scope>
</reference>
<dbReference type="InterPro" id="IPR043502">
    <property type="entry name" value="DNA/RNA_pol_sf"/>
</dbReference>
<dbReference type="AlphaFoldDB" id="A0A0A9VW30"/>
<protein>
    <submittedName>
        <fullName evidence="1">Uncharacterized protein K02A2.6</fullName>
    </submittedName>
</protein>
<dbReference type="SUPFAM" id="SSF56672">
    <property type="entry name" value="DNA/RNA polymerases"/>
    <property type="match status" value="1"/>
</dbReference>
<sequence>WSLRFELPMPEGARLCSIEKAGAHPTTVNDVKWGECELRKLWKKYATIFDGTTGRIVGHKAKIFLKENKTPKVFRPRPVPFAMREQVEKELERLVGMDVIEPVDTTASPLTWASPIVLAIKSN</sequence>
<dbReference type="PANTHER" id="PTHR37984">
    <property type="entry name" value="PROTEIN CBG26694"/>
    <property type="match status" value="1"/>
</dbReference>
<dbReference type="PANTHER" id="PTHR37984:SF5">
    <property type="entry name" value="PROTEIN NYNRIN-LIKE"/>
    <property type="match status" value="1"/>
</dbReference>
<dbReference type="InterPro" id="IPR050951">
    <property type="entry name" value="Retrovirus_Pol_polyprotein"/>
</dbReference>
<feature type="non-terminal residue" evidence="1">
    <location>
        <position position="1"/>
    </location>
</feature>
<organism evidence="1">
    <name type="scientific">Lygus hesperus</name>
    <name type="common">Western plant bug</name>
    <dbReference type="NCBI Taxonomy" id="30085"/>
    <lineage>
        <taxon>Eukaryota</taxon>
        <taxon>Metazoa</taxon>
        <taxon>Ecdysozoa</taxon>
        <taxon>Arthropoda</taxon>
        <taxon>Hexapoda</taxon>
        <taxon>Insecta</taxon>
        <taxon>Pterygota</taxon>
        <taxon>Neoptera</taxon>
        <taxon>Paraneoptera</taxon>
        <taxon>Hemiptera</taxon>
        <taxon>Heteroptera</taxon>
        <taxon>Panheteroptera</taxon>
        <taxon>Cimicomorpha</taxon>
        <taxon>Miridae</taxon>
        <taxon>Mirini</taxon>
        <taxon>Lygus</taxon>
    </lineage>
</organism>